<dbReference type="Proteomes" id="UP000078529">
    <property type="component" value="Unassembled WGS sequence"/>
</dbReference>
<comment type="caution">
    <text evidence="1">The sequence shown here is derived from an EMBL/GenBank/DDBJ whole genome shotgun (WGS) entry which is preliminary data.</text>
</comment>
<evidence type="ECO:0000313" key="2">
    <source>
        <dbReference type="Proteomes" id="UP000078529"/>
    </source>
</evidence>
<accession>A0A175RNM3</accession>
<dbReference type="RefSeq" id="WP_058600753.1">
    <property type="nucleotide sequence ID" value="NZ_LDQA01000028.1"/>
</dbReference>
<evidence type="ECO:0000313" key="1">
    <source>
        <dbReference type="EMBL" id="KTR04993.1"/>
    </source>
</evidence>
<dbReference type="AlphaFoldDB" id="A0A175RNM3"/>
<keyword evidence="2" id="KW-1185">Reference proteome</keyword>
<gene>
    <name evidence="1" type="ORF">NS365_13250</name>
</gene>
<name>A0A175RNM3_9HYPH</name>
<organism evidence="1 2">
    <name type="scientific">Aureimonas ureilytica</name>
    <dbReference type="NCBI Taxonomy" id="401562"/>
    <lineage>
        <taxon>Bacteria</taxon>
        <taxon>Pseudomonadati</taxon>
        <taxon>Pseudomonadota</taxon>
        <taxon>Alphaproteobacteria</taxon>
        <taxon>Hyphomicrobiales</taxon>
        <taxon>Aurantimonadaceae</taxon>
        <taxon>Aureimonas</taxon>
    </lineage>
</organism>
<dbReference type="PATRIC" id="fig|401562.4.peg.2434"/>
<dbReference type="EMBL" id="LDQA01000028">
    <property type="protein sequence ID" value="KTR04993.1"/>
    <property type="molecule type" value="Genomic_DNA"/>
</dbReference>
<reference evidence="1 2" key="1">
    <citation type="journal article" date="2016" name="Front. Microbiol.">
        <title>Genomic Resource of Rice Seed Associated Bacteria.</title>
        <authorList>
            <person name="Midha S."/>
            <person name="Bansal K."/>
            <person name="Sharma S."/>
            <person name="Kumar N."/>
            <person name="Patil P.P."/>
            <person name="Chaudhry V."/>
            <person name="Patil P.B."/>
        </authorList>
    </citation>
    <scope>NUCLEOTIDE SEQUENCE [LARGE SCALE GENOMIC DNA]</scope>
    <source>
        <strain evidence="1 2">NS365</strain>
    </source>
</reference>
<protein>
    <submittedName>
        <fullName evidence="1">Uncharacterized protein</fullName>
    </submittedName>
</protein>
<sequence>MRYERTPDLRDAILSAMRAGVKPYALGDGMPSRHVVYQWRLADPGFDAACRSILAGQRNERRPFPRTDALKALVLKRLRERRYLDRLGDDVPATRRLYEWRRDDPAFDTAIQEVQDEIRRSRAKPAAPRSEAVPVNVQAARQSDLFAAADRAVSRSYPPHVRDDVVSEIVLSVLSGETRVEDIASVAPRFVTAYWRGQEDYRHTSIDAPSPFDTSRPLQDLVTIF</sequence>
<proteinExistence type="predicted"/>